<proteinExistence type="predicted"/>
<feature type="compositionally biased region" description="Polar residues" evidence="1">
    <location>
        <begin position="61"/>
        <end position="72"/>
    </location>
</feature>
<reference evidence="3" key="1">
    <citation type="submission" date="2011-12" db="EMBL/GenBank/DDBJ databases">
        <authorList>
            <consortium name="The Broad Institute Genome Sequencing Platform"/>
            <person name="Russ C."/>
            <person name="Tyler B."/>
            <person name="Panabieres F."/>
            <person name="Shan W."/>
            <person name="Tripathy S."/>
            <person name="Grunwald N."/>
            <person name="Machado M."/>
            <person name="Young S.K."/>
            <person name="Zeng Q."/>
            <person name="Gargeya S."/>
            <person name="Fitzgerald M."/>
            <person name="Haas B."/>
            <person name="Abouelleil A."/>
            <person name="Alvarado L."/>
            <person name="Arachchi H.M."/>
            <person name="Berlin A."/>
            <person name="Chapman S.B."/>
            <person name="Gearin G."/>
            <person name="Goldberg J."/>
            <person name="Griggs A."/>
            <person name="Gujja S."/>
            <person name="Hansen M."/>
            <person name="Heiman D."/>
            <person name="Howarth C."/>
            <person name="Larimer J."/>
            <person name="Lui A."/>
            <person name="MacDonald P.J.P."/>
            <person name="McCowen C."/>
            <person name="Montmayeur A."/>
            <person name="Murphy C."/>
            <person name="Neiman D."/>
            <person name="Pearson M."/>
            <person name="Priest M."/>
            <person name="Roberts A."/>
            <person name="Saif S."/>
            <person name="Shea T."/>
            <person name="Sisk P."/>
            <person name="Stolte C."/>
            <person name="Sykes S."/>
            <person name="Wortman J."/>
            <person name="Nusbaum C."/>
            <person name="Birren B."/>
        </authorList>
    </citation>
    <scope>NUCLEOTIDE SEQUENCE [LARGE SCALE GENOMIC DNA]</scope>
    <source>
        <strain evidence="3">INRA-310</strain>
    </source>
</reference>
<dbReference type="EMBL" id="KI669578">
    <property type="protein sequence ID" value="ETN11682.1"/>
    <property type="molecule type" value="Genomic_DNA"/>
</dbReference>
<evidence type="ECO:0000313" key="3">
    <source>
        <dbReference type="Proteomes" id="UP000018817"/>
    </source>
</evidence>
<feature type="region of interest" description="Disordered" evidence="1">
    <location>
        <begin position="61"/>
        <end position="88"/>
    </location>
</feature>
<dbReference type="STRING" id="761204.W2QET5"/>
<evidence type="ECO:0000313" key="2">
    <source>
        <dbReference type="EMBL" id="ETN11682.1"/>
    </source>
</evidence>
<reference evidence="2 3" key="2">
    <citation type="submission" date="2013-11" db="EMBL/GenBank/DDBJ databases">
        <title>The Genome Sequence of Phytophthora parasitica INRA-310.</title>
        <authorList>
            <consortium name="The Broad Institute Genomics Platform"/>
            <person name="Russ C."/>
            <person name="Tyler B."/>
            <person name="Panabieres F."/>
            <person name="Shan W."/>
            <person name="Tripathy S."/>
            <person name="Grunwald N."/>
            <person name="Machado M."/>
            <person name="Johnson C.S."/>
            <person name="Arredondo F."/>
            <person name="Hong C."/>
            <person name="Coffey M."/>
            <person name="Young S.K."/>
            <person name="Zeng Q."/>
            <person name="Gargeya S."/>
            <person name="Fitzgerald M."/>
            <person name="Abouelleil A."/>
            <person name="Alvarado L."/>
            <person name="Chapman S.B."/>
            <person name="Gainer-Dewar J."/>
            <person name="Goldberg J."/>
            <person name="Griggs A."/>
            <person name="Gujja S."/>
            <person name="Hansen M."/>
            <person name="Howarth C."/>
            <person name="Imamovic A."/>
            <person name="Ireland A."/>
            <person name="Larimer J."/>
            <person name="McCowan C."/>
            <person name="Murphy C."/>
            <person name="Pearson M."/>
            <person name="Poon T.W."/>
            <person name="Priest M."/>
            <person name="Roberts A."/>
            <person name="Saif S."/>
            <person name="Shea T."/>
            <person name="Sykes S."/>
            <person name="Wortman J."/>
            <person name="Nusbaum C."/>
            <person name="Birren B."/>
        </authorList>
    </citation>
    <scope>NUCLEOTIDE SEQUENCE [LARGE SCALE GENOMIC DNA]</scope>
    <source>
        <strain evidence="2 3">INRA-310</strain>
    </source>
</reference>
<name>W2QET5_PHYN3</name>
<feature type="compositionally biased region" description="Low complexity" evidence="1">
    <location>
        <begin position="73"/>
        <end position="84"/>
    </location>
</feature>
<dbReference type="AlphaFoldDB" id="W2QET5"/>
<protein>
    <submittedName>
        <fullName evidence="2">Uncharacterized protein</fullName>
    </submittedName>
</protein>
<evidence type="ECO:0000256" key="1">
    <source>
        <dbReference type="SAM" id="MobiDB-lite"/>
    </source>
</evidence>
<accession>W2QET5</accession>
<organism evidence="2 3">
    <name type="scientific">Phytophthora nicotianae (strain INRA-310)</name>
    <name type="common">Phytophthora parasitica</name>
    <dbReference type="NCBI Taxonomy" id="761204"/>
    <lineage>
        <taxon>Eukaryota</taxon>
        <taxon>Sar</taxon>
        <taxon>Stramenopiles</taxon>
        <taxon>Oomycota</taxon>
        <taxon>Peronosporomycetes</taxon>
        <taxon>Peronosporales</taxon>
        <taxon>Peronosporaceae</taxon>
        <taxon>Phytophthora</taxon>
    </lineage>
</organism>
<dbReference type="GeneID" id="20179108"/>
<dbReference type="VEuPathDB" id="FungiDB:PPTG_09395"/>
<dbReference type="RefSeq" id="XP_008902643.1">
    <property type="nucleotide sequence ID" value="XM_008904395.1"/>
</dbReference>
<gene>
    <name evidence="2" type="ORF">PPTG_09395</name>
</gene>
<dbReference type="Proteomes" id="UP000018817">
    <property type="component" value="Unassembled WGS sequence"/>
</dbReference>
<sequence>MVRRTSSRPGWAMERYVAAVCACLEGDVNLWPREVPRFESSDELLPVPWITVLFRAETKSNAGNTRNPSVHHNTNTTPSNANANDYHGSVDRNEALTRQVHDKVAAIRFLSLVARYPEYSWRGNPLFWKHVLNDICDSSSCNVYFPPPQSSSFRRREKPPNCAPARNAVVLRICVCVLRCIAVWSASDNEPDETKLEFQ</sequence>
<dbReference type="OrthoDB" id="127115at2759"/>